<reference evidence="1 2" key="1">
    <citation type="submission" date="2016-02" db="EMBL/GenBank/DDBJ databases">
        <title>Band-tailed pigeon sequencing and assembly.</title>
        <authorList>
            <person name="Soares A.E."/>
            <person name="Novak B.J."/>
            <person name="Rice E.S."/>
            <person name="O'Connell B."/>
            <person name="Chang D."/>
            <person name="Weber S."/>
            <person name="Shapiro B."/>
        </authorList>
    </citation>
    <scope>NUCLEOTIDE SEQUENCE [LARGE SCALE GENOMIC DNA]</scope>
    <source>
        <strain evidence="1">BTP2013</strain>
        <tissue evidence="1">Blood</tissue>
    </source>
</reference>
<dbReference type="Proteomes" id="UP000190648">
    <property type="component" value="Unassembled WGS sequence"/>
</dbReference>
<evidence type="ECO:0000313" key="1">
    <source>
        <dbReference type="EMBL" id="OPJ68373.1"/>
    </source>
</evidence>
<dbReference type="AlphaFoldDB" id="A0A1V4J7Z2"/>
<keyword evidence="2" id="KW-1185">Reference proteome</keyword>
<dbReference type="EMBL" id="LSYS01008581">
    <property type="protein sequence ID" value="OPJ68373.1"/>
    <property type="molecule type" value="Genomic_DNA"/>
</dbReference>
<organism evidence="1 2">
    <name type="scientific">Patagioenas fasciata monilis</name>
    <dbReference type="NCBI Taxonomy" id="372326"/>
    <lineage>
        <taxon>Eukaryota</taxon>
        <taxon>Metazoa</taxon>
        <taxon>Chordata</taxon>
        <taxon>Craniata</taxon>
        <taxon>Vertebrata</taxon>
        <taxon>Euteleostomi</taxon>
        <taxon>Archelosauria</taxon>
        <taxon>Archosauria</taxon>
        <taxon>Dinosauria</taxon>
        <taxon>Saurischia</taxon>
        <taxon>Theropoda</taxon>
        <taxon>Coelurosauria</taxon>
        <taxon>Aves</taxon>
        <taxon>Neognathae</taxon>
        <taxon>Neoaves</taxon>
        <taxon>Columbimorphae</taxon>
        <taxon>Columbiformes</taxon>
        <taxon>Columbidae</taxon>
        <taxon>Patagioenas</taxon>
    </lineage>
</organism>
<sequence length="74" mass="8176">MGPGRARCGNEFPGWRGAAPVSHAGVKRENLTEAKSIVRSVITAGEILLYQFSVTRWVFANEESTELQYTSFSI</sequence>
<comment type="caution">
    <text evidence="1">The sequence shown here is derived from an EMBL/GenBank/DDBJ whole genome shotgun (WGS) entry which is preliminary data.</text>
</comment>
<evidence type="ECO:0000313" key="2">
    <source>
        <dbReference type="Proteomes" id="UP000190648"/>
    </source>
</evidence>
<accession>A0A1V4J7Z2</accession>
<proteinExistence type="predicted"/>
<name>A0A1V4J7Z2_PATFA</name>
<gene>
    <name evidence="1" type="ORF">AV530_006024</name>
</gene>
<protein>
    <submittedName>
        <fullName evidence="1">Uncharacterized protein</fullName>
    </submittedName>
</protein>